<evidence type="ECO:0000256" key="6">
    <source>
        <dbReference type="ARBA" id="ARBA00022691"/>
    </source>
</evidence>
<evidence type="ECO:0000256" key="9">
    <source>
        <dbReference type="ARBA" id="ARBA00023004"/>
    </source>
</evidence>
<evidence type="ECO:0000313" key="19">
    <source>
        <dbReference type="Proteomes" id="UP000218231"/>
    </source>
</evidence>
<dbReference type="STRING" id="2018661.A0A2A2LFZ1"/>
<dbReference type="InterPro" id="IPR004113">
    <property type="entry name" value="FAD-bd_oxidored_4_C"/>
</dbReference>
<dbReference type="Pfam" id="PF01938">
    <property type="entry name" value="TRAM"/>
    <property type="match status" value="1"/>
</dbReference>
<dbReference type="OrthoDB" id="190098at2759"/>
<dbReference type="Gene3D" id="3.30.70.2740">
    <property type="match status" value="1"/>
</dbReference>
<name>A0A2A2LFZ1_9BILA</name>
<dbReference type="Pfam" id="PF01565">
    <property type="entry name" value="FAD_binding_4"/>
    <property type="match status" value="1"/>
</dbReference>
<feature type="domain" description="TRAM" evidence="14">
    <location>
        <begin position="966"/>
        <end position="1031"/>
    </location>
</feature>
<dbReference type="SUPFAM" id="SSF102114">
    <property type="entry name" value="Radical SAM enzymes"/>
    <property type="match status" value="1"/>
</dbReference>
<sequence>MMLQKILKAVKISTRLASTSPRSEFSILSDADISYFERILPKGSVKTDTEDVKEYNIDWMKQYEGYGKCVLLPTHEDQISEILKYCMKKKLALVPQAGNTGLVGGSIPVHDEIVLSVKKLKNFRDFDREQGVLTCDAGFILHDLDEYIKEFEYMMPFNLGAKGSCLIGGNIATCAGGIRLLRYGSLHAHLLGLHAAIPNEKGEVLRLGSTLPKDNTSLHLHHLFLGSEGQLGVITRVTLKTVPRPKSVQSAMLGTNSFKNVRELLALAKIQLAEILSSFEFLDRDTMNCLEDNLQLKDVLPTKSEFNVLVETSGSNSEHDKAKVENFLQDCMDKKLIDDGILAESVSEAQTMWRLREDAPMAVSRDGYVFKHDLSLPLEHFYELTEACRDKFGKMTKRISTYGHVGDGNTHLNITINRGDDREQLYKCLYPFIYEWTVKHGGSISAEHGIGRMKRPYAHLGKDSVERDTVIRLKKLFDPSGPEGPTTMFFLAPKLPYSTVIRLSFRRYVAPTSLSSNAKPQRRTLPDDGKTLHDFIAEDAKRTRKRHPNIVPSVEETNSYLDPELFSGKVHYITYGCQMNVNDMEIVRSVMKAAEYTEVDEIKMADVVLLMTCSIRDGAEQKVKTMLHQIKKNSSKKKFVGVLGCMAERVKHELIERGKLVDVVAGPDSYRDLPRLLAVARGGSSAINVQLSLDETYADVVPVRQDEAARTAYVSIMRGCDNMCTYCIVPYTRGRERSRPIDSIVEEVIRLRDEGTKQVTLLGQNVNSYRDLSESVHSYDPSIPSTSTVPGFKTVYKPKIGGRTFLHLLDRLSNVTPEVRFRFTSPHPKDFPLELIHLIRDRKNICNQLHLPAQSGDDQTLERMGRGYTKDLYLRLVHDIREVLPEVSFTSDFIAGFCGETEEAHQNTVDLVREVKYSFIYSFPYSMRGKTKAHRQLQDDVPDDVKTRRHQEILAAFREEAEKLNQKYVDTTQLVLVEGTSRRNENDGQGRADCGTKVIFPNSEGIYKPGDFVNVQITAANSQTLRGEALGLGSL</sequence>
<dbReference type="InterPro" id="IPR002792">
    <property type="entry name" value="TRAM_dom"/>
</dbReference>
<dbReference type="Gene3D" id="3.30.70.2190">
    <property type="match status" value="1"/>
</dbReference>
<dbReference type="Gene3D" id="3.80.30.20">
    <property type="entry name" value="tm_1862 like domain"/>
    <property type="match status" value="1"/>
</dbReference>
<dbReference type="InterPro" id="IPR016166">
    <property type="entry name" value="FAD-bd_PCMH"/>
</dbReference>
<evidence type="ECO:0000256" key="3">
    <source>
        <dbReference type="ARBA" id="ARBA00009815"/>
    </source>
</evidence>
<feature type="coiled-coil region" evidence="13">
    <location>
        <begin position="947"/>
        <end position="974"/>
    </location>
</feature>
<dbReference type="PROSITE" id="PS01278">
    <property type="entry name" value="MTTASE_RADICAL"/>
    <property type="match status" value="1"/>
</dbReference>
<dbReference type="SUPFAM" id="SSF55103">
    <property type="entry name" value="FAD-linked oxidases, C-terminal domain"/>
    <property type="match status" value="1"/>
</dbReference>
<dbReference type="EMBL" id="LIAE01006806">
    <property type="protein sequence ID" value="PAV85055.1"/>
    <property type="molecule type" value="Genomic_DNA"/>
</dbReference>
<dbReference type="GO" id="GO:0005829">
    <property type="term" value="C:cytosol"/>
    <property type="evidence" value="ECO:0007669"/>
    <property type="project" value="TreeGrafter"/>
</dbReference>
<feature type="domain" description="MTTase N-terminal" evidence="16">
    <location>
        <begin position="568"/>
        <end position="682"/>
    </location>
</feature>
<keyword evidence="9" id="KW-0408">Iron</keyword>
<dbReference type="Gene3D" id="3.30.43.10">
    <property type="entry name" value="Uridine Diphospho-n-acetylenolpyruvylglucosamine Reductase, domain 2"/>
    <property type="match status" value="1"/>
</dbReference>
<dbReference type="FunFam" id="3.30.43.10:FF:000011">
    <property type="entry name" value="D-lactate dehydrogenase (Cytochrome)"/>
    <property type="match status" value="1"/>
</dbReference>
<keyword evidence="4" id="KW-0004">4Fe-4S</keyword>
<dbReference type="InterPro" id="IPR013848">
    <property type="entry name" value="Methylthiotransferase_N"/>
</dbReference>
<evidence type="ECO:0000256" key="5">
    <source>
        <dbReference type="ARBA" id="ARBA00022630"/>
    </source>
</evidence>
<dbReference type="PROSITE" id="PS51449">
    <property type="entry name" value="MTTASE_N"/>
    <property type="match status" value="1"/>
</dbReference>
<dbReference type="Pfam" id="PF02913">
    <property type="entry name" value="FAD-oxidase_C"/>
    <property type="match status" value="1"/>
</dbReference>
<dbReference type="PANTHER" id="PTHR43020:SF2">
    <property type="entry name" value="MITOCHONDRIAL TRNA METHYLTHIOTRANSFERASE CDK5RAP1"/>
    <property type="match status" value="1"/>
</dbReference>
<dbReference type="InterPro" id="IPR006638">
    <property type="entry name" value="Elp3/MiaA/NifB-like_rSAM"/>
</dbReference>
<dbReference type="FunFam" id="3.80.30.20:FF:000003">
    <property type="entry name" value="CDK5 regulatory subunit-associated protein 1"/>
    <property type="match status" value="1"/>
</dbReference>
<feature type="domain" description="Radical SAM core" evidence="17">
    <location>
        <begin position="706"/>
        <end position="963"/>
    </location>
</feature>
<accession>A0A2A2LFZ1</accession>
<dbReference type="SFLD" id="SFLDS00029">
    <property type="entry name" value="Radical_SAM"/>
    <property type="match status" value="1"/>
</dbReference>
<dbReference type="InterPro" id="IPR006094">
    <property type="entry name" value="Oxid_FAD_bind_N"/>
</dbReference>
<evidence type="ECO:0000256" key="8">
    <source>
        <dbReference type="ARBA" id="ARBA00022827"/>
    </source>
</evidence>
<dbReference type="GO" id="GO:0005739">
    <property type="term" value="C:mitochondrion"/>
    <property type="evidence" value="ECO:0007669"/>
    <property type="project" value="TreeGrafter"/>
</dbReference>
<dbReference type="GO" id="GO:0051539">
    <property type="term" value="F:4 iron, 4 sulfur cluster binding"/>
    <property type="evidence" value="ECO:0007669"/>
    <property type="project" value="UniProtKB-KW"/>
</dbReference>
<proteinExistence type="inferred from homology"/>
<evidence type="ECO:0000256" key="7">
    <source>
        <dbReference type="ARBA" id="ARBA00022723"/>
    </source>
</evidence>
<dbReference type="SFLD" id="SFLDG01061">
    <property type="entry name" value="methylthiotransferase"/>
    <property type="match status" value="1"/>
</dbReference>
<dbReference type="PANTHER" id="PTHR43020">
    <property type="entry name" value="CDK5 REGULATORY SUBUNIT-ASSOCIATED PROTEIN 1"/>
    <property type="match status" value="1"/>
</dbReference>
<evidence type="ECO:0000256" key="12">
    <source>
        <dbReference type="ARBA" id="ARBA00074452"/>
    </source>
</evidence>
<dbReference type="Pfam" id="PF04055">
    <property type="entry name" value="Radical_SAM"/>
    <property type="match status" value="1"/>
</dbReference>
<protein>
    <recommendedName>
        <fullName evidence="12">CDK5RAP1-like protein</fullName>
    </recommendedName>
</protein>
<dbReference type="InterPro" id="IPR016167">
    <property type="entry name" value="FAD-bd_PCMH_sub1"/>
</dbReference>
<dbReference type="Pfam" id="PF00919">
    <property type="entry name" value="UPF0004"/>
    <property type="match status" value="1"/>
</dbReference>
<comment type="similarity">
    <text evidence="2">Belongs to the FAD-binding oxidoreductase/transferase type 4 family.</text>
</comment>
<dbReference type="GO" id="GO:0035597">
    <property type="term" value="F:tRNA-2-methylthio-N(6)-dimethylallyladenosine(37) synthase activity"/>
    <property type="evidence" value="ECO:0007669"/>
    <property type="project" value="TreeGrafter"/>
</dbReference>
<dbReference type="AlphaFoldDB" id="A0A2A2LFZ1"/>
<dbReference type="NCBIfam" id="TIGR00089">
    <property type="entry name" value="MiaB/RimO family radical SAM methylthiotransferase"/>
    <property type="match status" value="1"/>
</dbReference>
<dbReference type="InterPro" id="IPR007197">
    <property type="entry name" value="rSAM"/>
</dbReference>
<dbReference type="SUPFAM" id="SSF56176">
    <property type="entry name" value="FAD-binding/transporter-associated domain-like"/>
    <property type="match status" value="1"/>
</dbReference>
<dbReference type="Proteomes" id="UP000218231">
    <property type="component" value="Unassembled WGS sequence"/>
</dbReference>
<dbReference type="SMART" id="SM00729">
    <property type="entry name" value="Elp3"/>
    <property type="match status" value="1"/>
</dbReference>
<dbReference type="InterPro" id="IPR016169">
    <property type="entry name" value="FAD-bd_PCMH_sub2"/>
</dbReference>
<dbReference type="InterPro" id="IPR023404">
    <property type="entry name" value="rSAM_horseshoe"/>
</dbReference>
<dbReference type="InterPro" id="IPR058240">
    <property type="entry name" value="rSAM_sf"/>
</dbReference>
<evidence type="ECO:0000256" key="13">
    <source>
        <dbReference type="SAM" id="Coils"/>
    </source>
</evidence>
<evidence type="ECO:0000256" key="4">
    <source>
        <dbReference type="ARBA" id="ARBA00022485"/>
    </source>
</evidence>
<feature type="domain" description="FAD-binding PCMH-type" evidence="15">
    <location>
        <begin position="63"/>
        <end position="244"/>
    </location>
</feature>
<dbReference type="InterPro" id="IPR005839">
    <property type="entry name" value="Methylthiotransferase"/>
</dbReference>
<keyword evidence="10" id="KW-0411">Iron-sulfur</keyword>
<evidence type="ECO:0000256" key="1">
    <source>
        <dbReference type="ARBA" id="ARBA00001966"/>
    </source>
</evidence>
<dbReference type="SFLD" id="SFLDF00273">
    <property type="entry name" value="(dimethylallyl)adenosine_tRNA"/>
    <property type="match status" value="1"/>
</dbReference>
<comment type="caution">
    <text evidence="18">The sequence shown here is derived from an EMBL/GenBank/DDBJ whole genome shotgun (WGS) entry which is preliminary data.</text>
</comment>
<keyword evidence="5" id="KW-0285">Flavoprotein</keyword>
<organism evidence="18 19">
    <name type="scientific">Diploscapter pachys</name>
    <dbReference type="NCBI Taxonomy" id="2018661"/>
    <lineage>
        <taxon>Eukaryota</taxon>
        <taxon>Metazoa</taxon>
        <taxon>Ecdysozoa</taxon>
        <taxon>Nematoda</taxon>
        <taxon>Chromadorea</taxon>
        <taxon>Rhabditida</taxon>
        <taxon>Rhabditina</taxon>
        <taxon>Rhabditomorpha</taxon>
        <taxon>Rhabditoidea</taxon>
        <taxon>Rhabditidae</taxon>
        <taxon>Diploscapter</taxon>
    </lineage>
</organism>
<dbReference type="SFLD" id="SFLDF00413">
    <property type="entry name" value="CDK5RAP1"/>
    <property type="match status" value="1"/>
</dbReference>
<gene>
    <name evidence="18" type="ORF">WR25_04494</name>
</gene>
<dbReference type="PROSITE" id="PS50926">
    <property type="entry name" value="TRAM"/>
    <property type="match status" value="1"/>
</dbReference>
<evidence type="ECO:0000259" key="15">
    <source>
        <dbReference type="PROSITE" id="PS51387"/>
    </source>
</evidence>
<dbReference type="InterPro" id="IPR006463">
    <property type="entry name" value="MiaB_methiolase"/>
</dbReference>
<keyword evidence="13" id="KW-0175">Coiled coil</keyword>
<comment type="function">
    <text evidence="11">Potential regulator of CDK5 activity.</text>
</comment>
<evidence type="ECO:0000256" key="11">
    <source>
        <dbReference type="ARBA" id="ARBA00053923"/>
    </source>
</evidence>
<dbReference type="InterPro" id="IPR020612">
    <property type="entry name" value="Methylthiotransferase_CS"/>
</dbReference>
<evidence type="ECO:0000256" key="2">
    <source>
        <dbReference type="ARBA" id="ARBA00008000"/>
    </source>
</evidence>
<dbReference type="InterPro" id="IPR038135">
    <property type="entry name" value="Methylthiotransferase_N_sf"/>
</dbReference>
<evidence type="ECO:0000259" key="14">
    <source>
        <dbReference type="PROSITE" id="PS50926"/>
    </source>
</evidence>
<comment type="similarity">
    <text evidence="3">Belongs to the methylthiotransferase family. MiaB subfamily.</text>
</comment>
<reference evidence="18 19" key="1">
    <citation type="journal article" date="2017" name="Curr. Biol.">
        <title>Genome architecture and evolution of a unichromosomal asexual nematode.</title>
        <authorList>
            <person name="Fradin H."/>
            <person name="Zegar C."/>
            <person name="Gutwein M."/>
            <person name="Lucas J."/>
            <person name="Kovtun M."/>
            <person name="Corcoran D."/>
            <person name="Baugh L.R."/>
            <person name="Kiontke K."/>
            <person name="Gunsalus K."/>
            <person name="Fitch D.H."/>
            <person name="Piano F."/>
        </authorList>
    </citation>
    <scope>NUCLEOTIDE SEQUENCE [LARGE SCALE GENOMIC DNA]</scope>
    <source>
        <strain evidence="18">PF1309</strain>
    </source>
</reference>
<dbReference type="FunFam" id="3.40.50.12160:FF:000003">
    <property type="entry name" value="CDK5 regulatory subunit-associated protein 1"/>
    <property type="match status" value="1"/>
</dbReference>
<dbReference type="PROSITE" id="PS51387">
    <property type="entry name" value="FAD_PCMH"/>
    <property type="match status" value="1"/>
</dbReference>
<dbReference type="Gene3D" id="3.30.465.10">
    <property type="match status" value="1"/>
</dbReference>
<keyword evidence="8" id="KW-0274">FAD</keyword>
<dbReference type="SFLD" id="SFLDG01082">
    <property type="entry name" value="B12-binding_domain_containing"/>
    <property type="match status" value="1"/>
</dbReference>
<evidence type="ECO:0000259" key="17">
    <source>
        <dbReference type="PROSITE" id="PS51918"/>
    </source>
</evidence>
<dbReference type="PROSITE" id="PS51918">
    <property type="entry name" value="RADICAL_SAM"/>
    <property type="match status" value="1"/>
</dbReference>
<evidence type="ECO:0000259" key="16">
    <source>
        <dbReference type="PROSITE" id="PS51449"/>
    </source>
</evidence>
<dbReference type="GO" id="GO:0071949">
    <property type="term" value="F:FAD binding"/>
    <property type="evidence" value="ECO:0007669"/>
    <property type="project" value="InterPro"/>
</dbReference>
<evidence type="ECO:0000256" key="10">
    <source>
        <dbReference type="ARBA" id="ARBA00023014"/>
    </source>
</evidence>
<dbReference type="GO" id="GO:0046872">
    <property type="term" value="F:metal ion binding"/>
    <property type="evidence" value="ECO:0007669"/>
    <property type="project" value="UniProtKB-KW"/>
</dbReference>
<dbReference type="FunFam" id="3.30.70.2190:FF:000001">
    <property type="entry name" value="D-2-hydroxyglutarate dehydrogenase mitochondrial"/>
    <property type="match status" value="1"/>
</dbReference>
<dbReference type="GO" id="GO:0080090">
    <property type="term" value="P:regulation of primary metabolic process"/>
    <property type="evidence" value="ECO:0007669"/>
    <property type="project" value="UniProtKB-ARBA"/>
</dbReference>
<comment type="cofactor">
    <cofactor evidence="1">
        <name>[4Fe-4S] cluster</name>
        <dbReference type="ChEBI" id="CHEBI:49883"/>
    </cofactor>
</comment>
<evidence type="ECO:0000313" key="18">
    <source>
        <dbReference type="EMBL" id="PAV85055.1"/>
    </source>
</evidence>
<dbReference type="GO" id="GO:0060255">
    <property type="term" value="P:regulation of macromolecule metabolic process"/>
    <property type="evidence" value="ECO:0007669"/>
    <property type="project" value="UniProtKB-ARBA"/>
</dbReference>
<keyword evidence="6" id="KW-0949">S-adenosyl-L-methionine</keyword>
<dbReference type="Gene3D" id="3.40.50.12160">
    <property type="entry name" value="Methylthiotransferase, N-terminal domain"/>
    <property type="match status" value="1"/>
</dbReference>
<keyword evidence="19" id="KW-1185">Reference proteome</keyword>
<dbReference type="InterPro" id="IPR036318">
    <property type="entry name" value="FAD-bd_PCMH-like_sf"/>
</dbReference>
<dbReference type="InterPro" id="IPR016164">
    <property type="entry name" value="FAD-linked_Oxase-like_C"/>
</dbReference>
<keyword evidence="7" id="KW-0479">Metal-binding</keyword>